<evidence type="ECO:0000256" key="18">
    <source>
        <dbReference type="ARBA" id="ARBA00037565"/>
    </source>
</evidence>
<dbReference type="PANTHER" id="PTHR43069">
    <property type="entry name" value="FUMARYLACETOACETASE"/>
    <property type="match status" value="1"/>
</dbReference>
<evidence type="ECO:0000259" key="25">
    <source>
        <dbReference type="PROSITE" id="PS50835"/>
    </source>
</evidence>
<keyword evidence="8 22" id="KW-0479">Metal-binding</keyword>
<evidence type="ECO:0000256" key="5">
    <source>
        <dbReference type="ARBA" id="ARBA00010211"/>
    </source>
</evidence>
<dbReference type="STRING" id="2512241.A0A553I5J4"/>
<feature type="region of interest" description="Disordered" evidence="23">
    <location>
        <begin position="644"/>
        <end position="698"/>
    </location>
</feature>
<dbReference type="Gene3D" id="3.90.850.10">
    <property type="entry name" value="Fumarylacetoacetase-like, C-terminal domain"/>
    <property type="match status" value="1"/>
</dbReference>
<dbReference type="InterPro" id="IPR011234">
    <property type="entry name" value="Fumarylacetoacetase-like_C"/>
</dbReference>
<feature type="binding site" evidence="22">
    <location>
        <position position="232"/>
    </location>
    <ligand>
        <name>Mg(2+)</name>
        <dbReference type="ChEBI" id="CHEBI:18420"/>
    </ligand>
</feature>
<evidence type="ECO:0000256" key="2">
    <source>
        <dbReference type="ARBA" id="ARBA00001946"/>
    </source>
</evidence>
<dbReference type="InterPro" id="IPR036462">
    <property type="entry name" value="Fumarylacetoacetase_N_sf"/>
</dbReference>
<keyword evidence="14" id="KW-0828">Tyrosine catabolism</keyword>
<dbReference type="SUPFAM" id="SSF56529">
    <property type="entry name" value="FAH"/>
    <property type="match status" value="1"/>
</dbReference>
<dbReference type="GO" id="GO:1902000">
    <property type="term" value="P:homogentisate catabolic process"/>
    <property type="evidence" value="ECO:0007669"/>
    <property type="project" value="TreeGrafter"/>
</dbReference>
<evidence type="ECO:0000256" key="23">
    <source>
        <dbReference type="SAM" id="MobiDB-lite"/>
    </source>
</evidence>
<dbReference type="GO" id="GO:0006572">
    <property type="term" value="P:L-tyrosine catabolic process"/>
    <property type="evidence" value="ECO:0007669"/>
    <property type="project" value="UniProtKB-KW"/>
</dbReference>
<evidence type="ECO:0000256" key="4">
    <source>
        <dbReference type="ARBA" id="ARBA00004782"/>
    </source>
</evidence>
<comment type="similarity">
    <text evidence="19">Belongs to the IRC22 family.</text>
</comment>
<dbReference type="Proteomes" id="UP000319160">
    <property type="component" value="Unassembled WGS sequence"/>
</dbReference>
<evidence type="ECO:0000256" key="19">
    <source>
        <dbReference type="ARBA" id="ARBA00038311"/>
    </source>
</evidence>
<feature type="binding site" evidence="22">
    <location>
        <position position="236"/>
    </location>
    <ligand>
        <name>Mg(2+)</name>
        <dbReference type="ChEBI" id="CHEBI:18420"/>
    </ligand>
</feature>
<keyword evidence="13 22" id="KW-0460">Magnesium</keyword>
<dbReference type="EMBL" id="VFLP01000016">
    <property type="protein sequence ID" value="TRX95424.1"/>
    <property type="molecule type" value="Genomic_DNA"/>
</dbReference>
<dbReference type="PANTHER" id="PTHR43069:SF5">
    <property type="entry name" value="FUMARYLACETOACETASE"/>
    <property type="match status" value="1"/>
</dbReference>
<feature type="binding site" evidence="22">
    <location>
        <position position="178"/>
    </location>
    <ligand>
        <name>Ca(2+)</name>
        <dbReference type="ChEBI" id="CHEBI:29108"/>
    </ligand>
</feature>
<gene>
    <name evidence="26" type="ORF">FHL15_003755</name>
</gene>
<feature type="domain" description="Ig-like" evidence="25">
    <location>
        <begin position="13"/>
        <end position="122"/>
    </location>
</feature>
<organism evidence="26 27">
    <name type="scientific">Xylaria flabelliformis</name>
    <dbReference type="NCBI Taxonomy" id="2512241"/>
    <lineage>
        <taxon>Eukaryota</taxon>
        <taxon>Fungi</taxon>
        <taxon>Dikarya</taxon>
        <taxon>Ascomycota</taxon>
        <taxon>Pezizomycotina</taxon>
        <taxon>Sordariomycetes</taxon>
        <taxon>Xylariomycetidae</taxon>
        <taxon>Xylariales</taxon>
        <taxon>Xylariaceae</taxon>
        <taxon>Xylaria</taxon>
    </lineage>
</organism>
<dbReference type="GO" id="GO:0046872">
    <property type="term" value="F:metal ion binding"/>
    <property type="evidence" value="ECO:0007669"/>
    <property type="project" value="UniProtKB-KW"/>
</dbReference>
<comment type="cofactor">
    <cofactor evidence="2 22">
        <name>Mg(2+)</name>
        <dbReference type="ChEBI" id="CHEBI:18420"/>
    </cofactor>
</comment>
<keyword evidence="16 24" id="KW-0472">Membrane</keyword>
<feature type="active site" description="Proton acceptor" evidence="20">
    <location>
        <position position="115"/>
    </location>
</feature>
<keyword evidence="7 24" id="KW-0812">Transmembrane</keyword>
<evidence type="ECO:0000256" key="3">
    <source>
        <dbReference type="ARBA" id="ARBA00004115"/>
    </source>
</evidence>
<comment type="caution">
    <text evidence="26">The sequence shown here is derived from an EMBL/GenBank/DDBJ whole genome shotgun (WGS) entry which is preliminary data.</text>
</comment>
<keyword evidence="15 24" id="KW-1133">Transmembrane helix</keyword>
<dbReference type="PROSITE" id="PS50835">
    <property type="entry name" value="IG_LIKE"/>
    <property type="match status" value="1"/>
</dbReference>
<dbReference type="InterPro" id="IPR007110">
    <property type="entry name" value="Ig-like_dom"/>
</dbReference>
<dbReference type="GO" id="GO:0004334">
    <property type="term" value="F:fumarylacetoacetase activity"/>
    <property type="evidence" value="ECO:0007669"/>
    <property type="project" value="UniProtKB-EC"/>
</dbReference>
<evidence type="ECO:0000256" key="16">
    <source>
        <dbReference type="ARBA" id="ARBA00023136"/>
    </source>
</evidence>
<dbReference type="OrthoDB" id="9971669at2759"/>
<sequence length="698" mass="75939">MAYAEHFSIANIPYGIASDGSHANSVATRLGDNVFFVADLGLNCSESMQAALVQPTLNVLAAQSRTDLRWLRASIQKRLSDQAIVSEHGKNIDSVTLHMPVDVRGFTDYSCSKEHGENASFALFGKSLVPESFPHCPLGYSGRPSSIVVSGTPIRRPCGLYKVEDKVEYGVCKALDYELEMACIIGKPSNLGEHVPVKDADDHIFGLVLLNDWSARDIQGFEMMPLGPMNGKSFGTSISPWVVTPEALAPFEAAGPHRDEPVTAFLQDVKEKPSYDITLEAEIVSEGHATRICRANVSWMYWTFRDLVAQQTVNGCNVNTGDVLATGTVSGKGEDEHGCLLELTKGGKVEFALGDGQKRTYLQDGDTLRMTGYAGPGVRYLSTYDTFREPSPSDQLDLSLRTSSSLSSFTPIFRLSFVSDLCNHHTMVALRYSVLAAFALRALSVFAQDADVPPVDEIADDETLINPPEAKLNADIVATFPDADIFGVKLVNGRPTKAIVDITNNEDQPIQVAFFGGQLMIPGEPNPDAPAYASILRNLSTIQYQATIPAGEKQSLPYTFVLDMQPQDVRLHLVGVIMSGNSGIFSVGIYDEVVSIVEAPTSFLDPQIIFLYLFLSAAFAGTCYFVYKTYVEAFFPKTKKPRASKKAKPTFEKEPLSGGEGTASGTDKGYDESWIPADHLNRPTARRVKSSASGKSKS</sequence>
<dbReference type="InterPro" id="IPR015377">
    <property type="entry name" value="Fumarylacetoacetase_N"/>
</dbReference>
<evidence type="ECO:0000313" key="27">
    <source>
        <dbReference type="Proteomes" id="UP000319160"/>
    </source>
</evidence>
<feature type="transmembrane region" description="Helical" evidence="24">
    <location>
        <begin position="609"/>
        <end position="627"/>
    </location>
</feature>
<accession>A0A553I5J4</accession>
<evidence type="ECO:0000256" key="10">
    <source>
        <dbReference type="ARBA" id="ARBA00022801"/>
    </source>
</evidence>
<feature type="binding site" evidence="21">
    <location>
        <position position="219"/>
    </location>
    <ligand>
        <name>substrate</name>
    </ligand>
</feature>
<dbReference type="AlphaFoldDB" id="A0A553I5J4"/>
<evidence type="ECO:0000256" key="9">
    <source>
        <dbReference type="ARBA" id="ARBA00022729"/>
    </source>
</evidence>
<dbReference type="Pfam" id="PF01557">
    <property type="entry name" value="FAA_hydrolase"/>
    <property type="match status" value="1"/>
</dbReference>
<comment type="similarity">
    <text evidence="5">Belongs to the FAH family.</text>
</comment>
<keyword evidence="12 22" id="KW-0106">Calcium</keyword>
<dbReference type="InterPro" id="IPR036663">
    <property type="entry name" value="Fumarylacetoacetase_C_sf"/>
</dbReference>
<dbReference type="GO" id="GO:0005789">
    <property type="term" value="C:endoplasmic reticulum membrane"/>
    <property type="evidence" value="ECO:0007669"/>
    <property type="project" value="UniProtKB-SubCell"/>
</dbReference>
<protein>
    <recommendedName>
        <fullName evidence="6">fumarylacetoacetase</fullName>
        <ecNumber evidence="6">3.7.1.2</ecNumber>
    </recommendedName>
</protein>
<evidence type="ECO:0000256" key="17">
    <source>
        <dbReference type="ARBA" id="ARBA00023232"/>
    </source>
</evidence>
<feature type="binding site" evidence="22">
    <location>
        <position position="108"/>
    </location>
    <ligand>
        <name>Ca(2+)</name>
        <dbReference type="ChEBI" id="CHEBI:29108"/>
    </ligand>
</feature>
<evidence type="ECO:0000256" key="20">
    <source>
        <dbReference type="PIRSR" id="PIRSR605959-1"/>
    </source>
</evidence>
<comment type="subcellular location">
    <subcellularLocation>
        <location evidence="3">Endoplasmic reticulum membrane</location>
        <topology evidence="3">Single-pass type I membrane protein</topology>
    </subcellularLocation>
</comment>
<keyword evidence="27" id="KW-1185">Reference proteome</keyword>
<comment type="cofactor">
    <cofactor evidence="1 22">
        <name>Ca(2+)</name>
        <dbReference type="ChEBI" id="CHEBI:29108"/>
    </cofactor>
</comment>
<keyword evidence="9" id="KW-0732">Signal</keyword>
<evidence type="ECO:0000256" key="22">
    <source>
        <dbReference type="PIRSR" id="PIRSR605959-3"/>
    </source>
</evidence>
<keyword evidence="17" id="KW-0585">Phenylalanine catabolism</keyword>
<dbReference type="GO" id="GO:0006559">
    <property type="term" value="P:L-phenylalanine catabolic process"/>
    <property type="evidence" value="ECO:0007669"/>
    <property type="project" value="UniProtKB-UniPathway"/>
</dbReference>
<reference evidence="27" key="1">
    <citation type="submission" date="2019-06" db="EMBL/GenBank/DDBJ databases">
        <title>Draft genome sequence of the griseofulvin-producing fungus Xylaria cubensis strain G536.</title>
        <authorList>
            <person name="Mead M.E."/>
            <person name="Raja H.A."/>
            <person name="Steenwyk J.L."/>
            <person name="Knowles S.L."/>
            <person name="Oberlies N.H."/>
            <person name="Rokas A."/>
        </authorList>
    </citation>
    <scope>NUCLEOTIDE SEQUENCE [LARGE SCALE GENOMIC DNA]</scope>
    <source>
        <strain evidence="27">G536</strain>
    </source>
</reference>
<evidence type="ECO:0000256" key="7">
    <source>
        <dbReference type="ARBA" id="ARBA00022692"/>
    </source>
</evidence>
<dbReference type="EC" id="3.7.1.2" evidence="6"/>
<evidence type="ECO:0000256" key="21">
    <source>
        <dbReference type="PIRSR" id="PIRSR605959-2"/>
    </source>
</evidence>
<dbReference type="Pfam" id="PF03896">
    <property type="entry name" value="TRAP_alpha"/>
    <property type="match status" value="1"/>
</dbReference>
<dbReference type="Pfam" id="PF09298">
    <property type="entry name" value="FAA_hydrolase_N"/>
    <property type="match status" value="1"/>
</dbReference>
<keyword evidence="11" id="KW-0256">Endoplasmic reticulum</keyword>
<feature type="binding site" evidence="22">
    <location>
        <position position="212"/>
    </location>
    <ligand>
        <name>Ca(2+)</name>
        <dbReference type="ChEBI" id="CHEBI:29108"/>
    </ligand>
</feature>
<comment type="pathway">
    <text evidence="4">Amino-acid degradation; L-phenylalanine degradation; acetoacetate and fumarate from L-phenylalanine: step 6/6.</text>
</comment>
<name>A0A553I5J4_9PEZI</name>
<dbReference type="Gene3D" id="2.30.30.230">
    <property type="entry name" value="Fumarylacetoacetase, N-terminal domain"/>
    <property type="match status" value="1"/>
</dbReference>
<evidence type="ECO:0000313" key="26">
    <source>
        <dbReference type="EMBL" id="TRX95424.1"/>
    </source>
</evidence>
<evidence type="ECO:0000256" key="6">
    <source>
        <dbReference type="ARBA" id="ARBA00012094"/>
    </source>
</evidence>
<dbReference type="UniPathway" id="UPA00139">
    <property type="reaction ID" value="UER00341"/>
</dbReference>
<dbReference type="InterPro" id="IPR005595">
    <property type="entry name" value="TRAP_alpha"/>
</dbReference>
<evidence type="ECO:0000256" key="13">
    <source>
        <dbReference type="ARBA" id="ARBA00022842"/>
    </source>
</evidence>
<feature type="binding site" evidence="22">
    <location>
        <position position="212"/>
    </location>
    <ligand>
        <name>Mg(2+)</name>
        <dbReference type="ChEBI" id="CHEBI:18420"/>
    </ligand>
</feature>
<evidence type="ECO:0000256" key="15">
    <source>
        <dbReference type="ARBA" id="ARBA00022989"/>
    </source>
</evidence>
<evidence type="ECO:0000256" key="12">
    <source>
        <dbReference type="ARBA" id="ARBA00022837"/>
    </source>
</evidence>
<evidence type="ECO:0000256" key="11">
    <source>
        <dbReference type="ARBA" id="ARBA00022824"/>
    </source>
</evidence>
<dbReference type="InterPro" id="IPR005959">
    <property type="entry name" value="Fumarylacetoacetase"/>
</dbReference>
<keyword evidence="10" id="KW-0378">Hydrolase</keyword>
<evidence type="ECO:0000256" key="14">
    <source>
        <dbReference type="ARBA" id="ARBA00022878"/>
    </source>
</evidence>
<feature type="binding site" evidence="22">
    <location>
        <position position="180"/>
    </location>
    <ligand>
        <name>Ca(2+)</name>
        <dbReference type="ChEBI" id="CHEBI:29108"/>
    </ligand>
</feature>
<feature type="binding site" evidence="21">
    <location>
        <position position="328"/>
    </location>
    <ligand>
        <name>substrate</name>
    </ligand>
</feature>
<proteinExistence type="inferred from homology"/>
<evidence type="ECO:0000256" key="8">
    <source>
        <dbReference type="ARBA" id="ARBA00022723"/>
    </source>
</evidence>
<comment type="function">
    <text evidence="18">Is probably involved in a pathway contributing to genomic integrity.</text>
</comment>
<evidence type="ECO:0000256" key="24">
    <source>
        <dbReference type="SAM" id="Phobius"/>
    </source>
</evidence>
<evidence type="ECO:0000256" key="1">
    <source>
        <dbReference type="ARBA" id="ARBA00001913"/>
    </source>
</evidence>
<dbReference type="SUPFAM" id="SSF63433">
    <property type="entry name" value="Fumarylacetoacetate hydrolase, FAH, N-terminal domain"/>
    <property type="match status" value="1"/>
</dbReference>